<keyword evidence="6" id="KW-0067">ATP-binding</keyword>
<evidence type="ECO:0000256" key="8">
    <source>
        <dbReference type="ARBA" id="ARBA00033408"/>
    </source>
</evidence>
<evidence type="ECO:0000256" key="9">
    <source>
        <dbReference type="PIRNR" id="PIRNR003128"/>
    </source>
</evidence>
<dbReference type="NCBIfam" id="TIGR00634">
    <property type="entry name" value="recN"/>
    <property type="match status" value="1"/>
</dbReference>
<dbReference type="GO" id="GO:0005524">
    <property type="term" value="F:ATP binding"/>
    <property type="evidence" value="ECO:0007669"/>
    <property type="project" value="UniProtKB-KW"/>
</dbReference>
<dbReference type="InterPro" id="IPR004604">
    <property type="entry name" value="DNA_recomb/repair_RecN"/>
</dbReference>
<dbReference type="PIRSF" id="PIRSF003128">
    <property type="entry name" value="RecN"/>
    <property type="match status" value="1"/>
</dbReference>
<dbReference type="FunFam" id="3.40.50.300:FF:000319">
    <property type="entry name" value="DNA repair protein RecN"/>
    <property type="match status" value="1"/>
</dbReference>
<dbReference type="OrthoDB" id="9806954at2"/>
<accession>A0A0R2LWU7</accession>
<evidence type="ECO:0000256" key="7">
    <source>
        <dbReference type="ARBA" id="ARBA00023204"/>
    </source>
</evidence>
<dbReference type="CDD" id="cd03241">
    <property type="entry name" value="ABC_RecN"/>
    <property type="match status" value="2"/>
</dbReference>
<dbReference type="Gene3D" id="3.40.50.300">
    <property type="entry name" value="P-loop containing nucleotide triphosphate hydrolases"/>
    <property type="match status" value="2"/>
</dbReference>
<evidence type="ECO:0000256" key="1">
    <source>
        <dbReference type="ARBA" id="ARBA00003618"/>
    </source>
</evidence>
<gene>
    <name evidence="11" type="ORF">IV66_GL000253</name>
</gene>
<evidence type="ECO:0000256" key="2">
    <source>
        <dbReference type="ARBA" id="ARBA00009441"/>
    </source>
</evidence>
<keyword evidence="12" id="KW-1185">Reference proteome</keyword>
<evidence type="ECO:0000313" key="11">
    <source>
        <dbReference type="EMBL" id="KRO02826.1"/>
    </source>
</evidence>
<comment type="function">
    <text evidence="1 9">May be involved in recombinational repair of damaged DNA.</text>
</comment>
<dbReference type="GO" id="GO:0006281">
    <property type="term" value="P:DNA repair"/>
    <property type="evidence" value="ECO:0007669"/>
    <property type="project" value="UniProtKB-KW"/>
</dbReference>
<dbReference type="PANTHER" id="PTHR11059:SF0">
    <property type="entry name" value="DNA REPAIR PROTEIN RECN"/>
    <property type="match status" value="1"/>
</dbReference>
<evidence type="ECO:0000256" key="3">
    <source>
        <dbReference type="ARBA" id="ARBA00021315"/>
    </source>
</evidence>
<evidence type="ECO:0000256" key="6">
    <source>
        <dbReference type="ARBA" id="ARBA00022840"/>
    </source>
</evidence>
<organism evidence="11 12">
    <name type="scientific">Ligilactobacillus pobuzihii</name>
    <dbReference type="NCBI Taxonomy" id="449659"/>
    <lineage>
        <taxon>Bacteria</taxon>
        <taxon>Bacillati</taxon>
        <taxon>Bacillota</taxon>
        <taxon>Bacilli</taxon>
        <taxon>Lactobacillales</taxon>
        <taxon>Lactobacillaceae</taxon>
        <taxon>Ligilactobacillus</taxon>
    </lineage>
</organism>
<dbReference type="Pfam" id="PF02463">
    <property type="entry name" value="SMC_N"/>
    <property type="match status" value="1"/>
</dbReference>
<keyword evidence="5 9" id="KW-0227">DNA damage</keyword>
<dbReference type="SUPFAM" id="SSF52540">
    <property type="entry name" value="P-loop containing nucleoside triphosphate hydrolases"/>
    <property type="match status" value="2"/>
</dbReference>
<dbReference type="GO" id="GO:0043590">
    <property type="term" value="C:bacterial nucleoid"/>
    <property type="evidence" value="ECO:0007669"/>
    <property type="project" value="TreeGrafter"/>
</dbReference>
<comment type="similarity">
    <text evidence="2 9">Belongs to the RecN family.</text>
</comment>
<keyword evidence="7 9" id="KW-0234">DNA repair</keyword>
<evidence type="ECO:0000313" key="12">
    <source>
        <dbReference type="Proteomes" id="UP000051886"/>
    </source>
</evidence>
<dbReference type="STRING" id="449659.IV66_GL000253"/>
<dbReference type="InterPro" id="IPR003395">
    <property type="entry name" value="RecF/RecN/SMC_N"/>
</dbReference>
<evidence type="ECO:0000259" key="10">
    <source>
        <dbReference type="Pfam" id="PF02463"/>
    </source>
</evidence>
<dbReference type="PATRIC" id="fig|449659.4.peg.251"/>
<evidence type="ECO:0000256" key="4">
    <source>
        <dbReference type="ARBA" id="ARBA00022741"/>
    </source>
</evidence>
<reference evidence="11 12" key="1">
    <citation type="journal article" date="2015" name="Genome Announc.">
        <title>Expanding the biotechnology potential of lactobacilli through comparative genomics of 213 strains and associated genera.</title>
        <authorList>
            <person name="Sun Z."/>
            <person name="Harris H.M."/>
            <person name="McCann A."/>
            <person name="Guo C."/>
            <person name="Argimon S."/>
            <person name="Zhang W."/>
            <person name="Yang X."/>
            <person name="Jeffery I.B."/>
            <person name="Cooney J.C."/>
            <person name="Kagawa T.F."/>
            <person name="Liu W."/>
            <person name="Song Y."/>
            <person name="Salvetti E."/>
            <person name="Wrobel A."/>
            <person name="Rasinkangas P."/>
            <person name="Parkhill J."/>
            <person name="Rea M.C."/>
            <person name="O'Sullivan O."/>
            <person name="Ritari J."/>
            <person name="Douillard F.P."/>
            <person name="Paul Ross R."/>
            <person name="Yang R."/>
            <person name="Briner A.E."/>
            <person name="Felis G.E."/>
            <person name="de Vos W.M."/>
            <person name="Barrangou R."/>
            <person name="Klaenhammer T.R."/>
            <person name="Caufield P.W."/>
            <person name="Cui Y."/>
            <person name="Zhang H."/>
            <person name="O'Toole P.W."/>
        </authorList>
    </citation>
    <scope>NUCLEOTIDE SEQUENCE [LARGE SCALE GENOMIC DNA]</scope>
    <source>
        <strain evidence="11 12">NBRC 103219</strain>
    </source>
</reference>
<dbReference type="GO" id="GO:0006310">
    <property type="term" value="P:DNA recombination"/>
    <property type="evidence" value="ECO:0007669"/>
    <property type="project" value="InterPro"/>
</dbReference>
<keyword evidence="4" id="KW-0547">Nucleotide-binding</keyword>
<feature type="domain" description="RecF/RecN/SMC N-terminal" evidence="10">
    <location>
        <begin position="1"/>
        <end position="510"/>
    </location>
</feature>
<dbReference type="PANTHER" id="PTHR11059">
    <property type="entry name" value="DNA REPAIR PROTEIN RECN"/>
    <property type="match status" value="1"/>
</dbReference>
<dbReference type="FunFam" id="3.40.50.300:FF:000356">
    <property type="entry name" value="DNA repair protein RecN"/>
    <property type="match status" value="1"/>
</dbReference>
<proteinExistence type="inferred from homology"/>
<comment type="caution">
    <text evidence="11">The sequence shown here is derived from an EMBL/GenBank/DDBJ whole genome shotgun (WGS) entry which is preliminary data.</text>
</comment>
<name>A0A0R2LWU7_9LACO</name>
<dbReference type="RefSeq" id="WP_017868232.1">
    <property type="nucleotide sequence ID" value="NZ_BJYB01000001.1"/>
</dbReference>
<dbReference type="Proteomes" id="UP000051886">
    <property type="component" value="Unassembled WGS sequence"/>
</dbReference>
<dbReference type="AlphaFoldDB" id="A0A0R2LWU7"/>
<dbReference type="EMBL" id="JQCN01000001">
    <property type="protein sequence ID" value="KRO02826.1"/>
    <property type="molecule type" value="Genomic_DNA"/>
</dbReference>
<evidence type="ECO:0000256" key="5">
    <source>
        <dbReference type="ARBA" id="ARBA00022763"/>
    </source>
</evidence>
<dbReference type="InterPro" id="IPR027417">
    <property type="entry name" value="P-loop_NTPase"/>
</dbReference>
<sequence length="559" mass="63309">MLSSLTIKDFAIIDKIQIDFQPKMTVLTGETGAGKSIVIDALGLLAGGRGSSDYIRKGKKKALLQALFILPEDARSYQILDEIGVSYDYSGLILQRELYRNGHNICRINGELVNLANMRRVGETLIDIHGQNEHQELMHPEKHLSLLDSFADKQIGSLKENYYQSYQRYRQEKDSLEKKEKHEKEWAQRLDMLQFQVQEIKTAQLQTDEEEQLTEEKYQLDNYQAIHDALENSYQLLSGEDIDALGQVGSVMEQIQRVSGLSSDLGQISQRVTDAYYGLADSVHEISNQLSTMEWDEDRLDQIEHRLEDIHQLKRKYGSSIPEILSYYQKIKAELKDMQKTGADSDEQKAYVEQLLRDSKQSAHKLSQQRKKAAVQLEKAVHKELKALYMGKAIFKVKFLDNSNDDLNAQGMDQIEFYIQTNPGESMGPLSRIASGGELSRIMLALKTIFAQRQGVTSIIFDEVDTGVSGRVAQAIAEKISLIAQNSQVLCITHLPQVAAVSDHHYLVEKKIQKGRTETSVKQLARFDKVEELARMLAGTEITDLAREHAAELLKLGHP</sequence>
<dbReference type="GO" id="GO:0009432">
    <property type="term" value="P:SOS response"/>
    <property type="evidence" value="ECO:0007669"/>
    <property type="project" value="TreeGrafter"/>
</dbReference>
<dbReference type="NCBIfam" id="NF008121">
    <property type="entry name" value="PRK10869.1"/>
    <property type="match status" value="1"/>
</dbReference>
<protein>
    <recommendedName>
        <fullName evidence="3 9">DNA repair protein RecN</fullName>
    </recommendedName>
    <alternativeName>
        <fullName evidence="8 9">Recombination protein N</fullName>
    </alternativeName>
</protein>